<dbReference type="Proteomes" id="UP000247498">
    <property type="component" value="Unassembled WGS sequence"/>
</dbReference>
<comment type="caution">
    <text evidence="2">The sequence shown here is derived from an EMBL/GenBank/DDBJ whole genome shotgun (WGS) entry which is preliminary data.</text>
</comment>
<accession>A0A2V0PNX3</accession>
<dbReference type="EMBL" id="BDRX01000175">
    <property type="protein sequence ID" value="GBF99833.1"/>
    <property type="molecule type" value="Genomic_DNA"/>
</dbReference>
<dbReference type="AlphaFoldDB" id="A0A2V0PNX3"/>
<sequence>MASGALPKSAGPAPPPPRTHGAVVQGARAALRRFREDRAAGRAPKRSPSEPWRLLLDAPLPVAADVAAGGLPLEGSPFGVADEGDWPGGQAQRFRAWRKFVEPLLDGYPSSFLGMLESPSDGLGVWQLPDMVVAGLVVNATFPAFARLCAGDFGAQPTRPDQAVVVAADWTRADDIGQPWDRTTSRAARELIDDAEWRHLYSAKMLRTAKGRAFGCVVGGWGLPWRVYAAEGADSSTLLDEVVLECQGPQQPAREEIAAALNAAAERRRAEGGGGGEGRGGGFKLWW</sequence>
<organism evidence="2 3">
    <name type="scientific">Raphidocelis subcapitata</name>
    <dbReference type="NCBI Taxonomy" id="307507"/>
    <lineage>
        <taxon>Eukaryota</taxon>
        <taxon>Viridiplantae</taxon>
        <taxon>Chlorophyta</taxon>
        <taxon>core chlorophytes</taxon>
        <taxon>Chlorophyceae</taxon>
        <taxon>CS clade</taxon>
        <taxon>Sphaeropleales</taxon>
        <taxon>Selenastraceae</taxon>
        <taxon>Raphidocelis</taxon>
    </lineage>
</organism>
<evidence type="ECO:0000313" key="2">
    <source>
        <dbReference type="EMBL" id="GBF99833.1"/>
    </source>
</evidence>
<proteinExistence type="predicted"/>
<gene>
    <name evidence="2" type="ORF">Rsub_12948</name>
</gene>
<dbReference type="OrthoDB" id="540828at2759"/>
<dbReference type="InParanoid" id="A0A2V0PNX3"/>
<feature type="region of interest" description="Disordered" evidence="1">
    <location>
        <begin position="1"/>
        <end position="26"/>
    </location>
</feature>
<evidence type="ECO:0000256" key="1">
    <source>
        <dbReference type="SAM" id="MobiDB-lite"/>
    </source>
</evidence>
<keyword evidence="3" id="KW-1185">Reference proteome</keyword>
<feature type="compositionally biased region" description="Low complexity" evidence="1">
    <location>
        <begin position="1"/>
        <end position="11"/>
    </location>
</feature>
<protein>
    <recommendedName>
        <fullName evidence="4">DUF1995 domain-containing protein</fullName>
    </recommendedName>
</protein>
<reference evidence="2 3" key="1">
    <citation type="journal article" date="2018" name="Sci. Rep.">
        <title>Raphidocelis subcapitata (=Pseudokirchneriella subcapitata) provides an insight into genome evolution and environmental adaptations in the Sphaeropleales.</title>
        <authorList>
            <person name="Suzuki S."/>
            <person name="Yamaguchi H."/>
            <person name="Nakajima N."/>
            <person name="Kawachi M."/>
        </authorList>
    </citation>
    <scope>NUCLEOTIDE SEQUENCE [LARGE SCALE GENOMIC DNA]</scope>
    <source>
        <strain evidence="2 3">NIES-35</strain>
    </source>
</reference>
<evidence type="ECO:0000313" key="3">
    <source>
        <dbReference type="Proteomes" id="UP000247498"/>
    </source>
</evidence>
<name>A0A2V0PNX3_9CHLO</name>
<evidence type="ECO:0008006" key="4">
    <source>
        <dbReference type="Google" id="ProtNLM"/>
    </source>
</evidence>